<keyword evidence="4" id="KW-1185">Reference proteome</keyword>
<dbReference type="InterPro" id="IPR035986">
    <property type="entry name" value="PKD_dom_sf"/>
</dbReference>
<feature type="chain" id="PRO_5038138613" evidence="1">
    <location>
        <begin position="31"/>
        <end position="1206"/>
    </location>
</feature>
<feature type="domain" description="PKD/Chitinase" evidence="2">
    <location>
        <begin position="696"/>
        <end position="803"/>
    </location>
</feature>
<dbReference type="SUPFAM" id="SSF48726">
    <property type="entry name" value="Immunoglobulin"/>
    <property type="match status" value="1"/>
</dbReference>
<dbReference type="InterPro" id="IPR045829">
    <property type="entry name" value="PKD_6"/>
</dbReference>
<dbReference type="SUPFAM" id="SSF49299">
    <property type="entry name" value="PKD domain"/>
    <property type="match status" value="2"/>
</dbReference>
<accession>A0A915YJG5</accession>
<dbReference type="NCBIfam" id="TIGR04183">
    <property type="entry name" value="Por_Secre_tail"/>
    <property type="match status" value="1"/>
</dbReference>
<keyword evidence="1" id="KW-0732">Signal</keyword>
<feature type="domain" description="PKD/Chitinase" evidence="2">
    <location>
        <begin position="398"/>
        <end position="469"/>
    </location>
</feature>
<evidence type="ECO:0000313" key="4">
    <source>
        <dbReference type="Proteomes" id="UP001060919"/>
    </source>
</evidence>
<feature type="domain" description="PKD/Chitinase" evidence="2">
    <location>
        <begin position="471"/>
        <end position="540"/>
    </location>
</feature>
<dbReference type="Pfam" id="PF19408">
    <property type="entry name" value="PKD_6"/>
    <property type="match status" value="1"/>
</dbReference>
<feature type="domain" description="PKD/Chitinase" evidence="2">
    <location>
        <begin position="541"/>
        <end position="611"/>
    </location>
</feature>
<dbReference type="InterPro" id="IPR022409">
    <property type="entry name" value="PKD/Chitinase_dom"/>
</dbReference>
<dbReference type="SMART" id="SM00089">
    <property type="entry name" value="PKD"/>
    <property type="match status" value="4"/>
</dbReference>
<dbReference type="InterPro" id="IPR026444">
    <property type="entry name" value="Secre_tail"/>
</dbReference>
<protein>
    <submittedName>
        <fullName evidence="3">T9SS type A sorting domain-containing protein</fullName>
    </submittedName>
</protein>
<evidence type="ECO:0000256" key="1">
    <source>
        <dbReference type="SAM" id="SignalP"/>
    </source>
</evidence>
<name>A0A915YJG5_9BACT</name>
<dbReference type="InterPro" id="IPR036179">
    <property type="entry name" value="Ig-like_dom_sf"/>
</dbReference>
<sequence length="1206" mass="124751">MKKNNCFNAYQFLFMLFAFLGMRTSTYATHAVGADLTYTCISANTYEVTLRFYRDCGGVAAPSNPSISIVGSSGCTSVTSSVALTLISTQEVSQVCAGTQTSCAGGNVQGTQEVVYRGQVQLPAGCDSYTISFTECDRNSSITNINSNGACIYIETVINTNLAPCNNSPQFNNLPVLYSCQGQLSQFNHGFYDVDGDSLSFSLINPKTTGGIDIPFVNGLTATNPLELQAGTTFQFNSSNGQMTFTSLANTGQVAVISVRIEEYRNGVKIGSMIRDLQMIISATCTSVPPVSGTITPSSGTVTGNLIASCGGPPLIVDFSVSDPDVSDVLTATSDISTVIAGATTSVTGTNPINIRLVIPTASAASGNYPFTITVNDGSCPNPNVQIIGYSLQITNPSPTVTINASATTICEGDPVTLTAQGANSYSWDNSVMNGTAFSPTTSGTYTVIGTATNGCTDTTSVTVTVDPSPNVQINASATSICVGDAVTLSGTGATTYNWNNGVVDGAAFTPTTTNTYTVVGTANNGCTDTEQITIDVNSLPTVIANATGTVICQGETVTLTGSGAISYSWDNGVTNGVAFTPTGNTTYTVIGTDANGCENTDQITVNFVNTAPPTATISAASNQICQGTTTLLTGVVDAANGETIAWYYNGTIIGGANSATYSASQAGSYYNIVTNSSGCTTESATENITFYPQPQAAFSTSAANFCGGTGTITITANTIAGASYAWLNNGALIGGQTQPTLSVSSPGSYQLVVTSADGCLDTSSIFAPINANFPQITVTAPANSYCVGSNLTLTANLEVGATYTWLLNGNSITSPILENNSIAINNSGTYTVEVTNSDGCTAVSNSFVVTENPLPTATISSTATSFCTGSSINLSANFIAGASYEWFLNGNSLGTPTVEDTSWSATSGGNYTVVINDGCSNTSNVINLTTLSAPAAAGNISGSDDLCYGERERYSINNVNGATYYSWSITPANAASISVGQGTNSVTVNSTNVDFQLSVVPVNVCGAGATATQNINLNNGFTCSDVAFAANQTSICEGDVVVFTNYSNSNIGFGLTQQWDFGAGASPATATGSGPHTVTYATSGLKDVTLEYVGQFGTAYYSETYTDYIRVTALASCGVAVIPVKNMENLRLYPNPTTENVVLDLGRIAADIRVDLMTVHGLLLTSKTINHEQYLDLSLKEQPSGLYLISVQIDGVQTVLKVVKE</sequence>
<dbReference type="Gene3D" id="2.60.40.10">
    <property type="entry name" value="Immunoglobulins"/>
    <property type="match status" value="6"/>
</dbReference>
<reference evidence="3" key="1">
    <citation type="submission" date="2022-09" db="EMBL/GenBank/DDBJ databases">
        <title>Aureispira anguillicida sp. nov., isolated from Leptocephalus of Japanese eel Anguilla japonica.</title>
        <authorList>
            <person name="Yuasa K."/>
            <person name="Mekata T."/>
            <person name="Ikunari K."/>
        </authorList>
    </citation>
    <scope>NUCLEOTIDE SEQUENCE</scope>
    <source>
        <strain evidence="3">EL160426</strain>
    </source>
</reference>
<dbReference type="Proteomes" id="UP001060919">
    <property type="component" value="Chromosome"/>
</dbReference>
<organism evidence="3 4">
    <name type="scientific">Aureispira anguillae</name>
    <dbReference type="NCBI Taxonomy" id="2864201"/>
    <lineage>
        <taxon>Bacteria</taxon>
        <taxon>Pseudomonadati</taxon>
        <taxon>Bacteroidota</taxon>
        <taxon>Saprospiria</taxon>
        <taxon>Saprospirales</taxon>
        <taxon>Saprospiraceae</taxon>
        <taxon>Aureispira</taxon>
    </lineage>
</organism>
<dbReference type="RefSeq" id="WP_264789547.1">
    <property type="nucleotide sequence ID" value="NZ_AP026867.1"/>
</dbReference>
<dbReference type="KEGG" id="aup:AsAng_0051060"/>
<evidence type="ECO:0000259" key="2">
    <source>
        <dbReference type="SMART" id="SM00089"/>
    </source>
</evidence>
<dbReference type="EMBL" id="AP026867">
    <property type="protein sequence ID" value="BDS14327.1"/>
    <property type="molecule type" value="Genomic_DNA"/>
</dbReference>
<dbReference type="InterPro" id="IPR013783">
    <property type="entry name" value="Ig-like_fold"/>
</dbReference>
<evidence type="ECO:0000313" key="3">
    <source>
        <dbReference type="EMBL" id="BDS14327.1"/>
    </source>
</evidence>
<gene>
    <name evidence="3" type="ORF">AsAng_0051060</name>
</gene>
<dbReference type="AlphaFoldDB" id="A0A915YJG5"/>
<proteinExistence type="predicted"/>
<feature type="signal peptide" evidence="1">
    <location>
        <begin position="1"/>
        <end position="30"/>
    </location>
</feature>